<dbReference type="RefSeq" id="WP_013540282.1">
    <property type="nucleotide sequence ID" value="NC_014931.1"/>
</dbReference>
<reference evidence="2" key="1">
    <citation type="submission" date="2010-12" db="EMBL/GenBank/DDBJ databases">
        <title>Complete sequence of Variovorax paradoxus EPS.</title>
        <authorList>
            <consortium name="US DOE Joint Genome Institute"/>
            <person name="Lucas S."/>
            <person name="Copeland A."/>
            <person name="Lapidus A."/>
            <person name="Cheng J.-F."/>
            <person name="Goodwin L."/>
            <person name="Pitluck S."/>
            <person name="Teshima H."/>
            <person name="Detter J.C."/>
            <person name="Han C."/>
            <person name="Tapia R."/>
            <person name="Land M."/>
            <person name="Hauser L."/>
            <person name="Kyrpides N."/>
            <person name="Ivanova N."/>
            <person name="Ovchinnikova G."/>
            <person name="Orwin P."/>
            <person name="Han J.-I.G."/>
            <person name="Woyke T."/>
        </authorList>
    </citation>
    <scope>NUCLEOTIDE SEQUENCE [LARGE SCALE GENOMIC DNA]</scope>
    <source>
        <strain evidence="2">EPS</strain>
    </source>
</reference>
<dbReference type="KEGG" id="vpe:Varpa_1833"/>
<proteinExistence type="predicted"/>
<gene>
    <name evidence="1" type="ordered locus">Varpa_1833</name>
</gene>
<organism evidence="1 2">
    <name type="scientific">Variovorax paradoxus (strain EPS)</name>
    <dbReference type="NCBI Taxonomy" id="595537"/>
    <lineage>
        <taxon>Bacteria</taxon>
        <taxon>Pseudomonadati</taxon>
        <taxon>Pseudomonadota</taxon>
        <taxon>Betaproteobacteria</taxon>
        <taxon>Burkholderiales</taxon>
        <taxon>Comamonadaceae</taxon>
        <taxon>Variovorax</taxon>
    </lineage>
</organism>
<reference evidence="1 2" key="2">
    <citation type="journal article" date="2013" name="Genome Announc.">
        <title>Genome of the Root-Associated Plant Growth-Promoting Bacterium Variovorax paradoxus Strain EPS.</title>
        <authorList>
            <person name="Han J.I."/>
            <person name="Spain J.C."/>
            <person name="Leadbetter J.R."/>
            <person name="Ovchinnikova G."/>
            <person name="Goodwin L.A."/>
            <person name="Han C.S."/>
            <person name="Woyke T."/>
            <person name="Davenport K.W."/>
            <person name="Orwin P.M."/>
        </authorList>
    </citation>
    <scope>NUCLEOTIDE SEQUENCE [LARGE SCALE GENOMIC DNA]</scope>
    <source>
        <strain evidence="1 2">EPS</strain>
    </source>
</reference>
<dbReference type="OrthoDB" id="8858634at2"/>
<accession>E6V7N0</accession>
<dbReference type="eggNOG" id="COG0110">
    <property type="taxonomic scope" value="Bacteria"/>
</dbReference>
<name>E6V7N0_VARPE</name>
<sequence>MPNGEPDGFGAWKSAADIDAELQAFSKSDQLELSLYRLRSALKQDPAFRKEILPRYQDALLLSGNVNAALELRGSAPWKEEFQKDAKGMDVAFTQLIAGQIGQLARRLEQVIDASPFEFAAYLAGLKRHHLATYGSLAGIVRPLVEERSFPEPQDKVAMTLAIEGFSGYGEDIHKETLIDFFEKNNHEVLCKFFQTVLPANGKIFRDFVADILQADNGVRSLNEAGVCRLLILGYALLDDATHDRMVRQVHDTCGAPGTEASRQARSNARIARAFCTDVRRPAAGARKDLSIAVCVSGQMRGYVEAFQTWKHLHLDGHRVRYFVHTWEDTGWRFPDPISGNGVDRIFKHAPFAQAYRQAGFQYGTDVLKKAYPHFFASLTVSSTIGEADIKALYGSDAAVVIEDHRTPQFENDANNQRKMFYKIQEAHRLMAEDGEAFDLVLRIRPDRTFRAGPAKPDWAKMAKECRSQRVIYFNNLMLTKTLYAGDQFAIGSPEAISCYANTLKLQTQAIEEKWFGFPGRLRSHCSLAHSLLFQGVRRRPLEDIYPTEAMPAATYGKEELKKLLSADLPSGPVSEIDKLLWNSLN</sequence>
<dbReference type="EMBL" id="CP002417">
    <property type="protein sequence ID" value="ADU36043.1"/>
    <property type="molecule type" value="Genomic_DNA"/>
</dbReference>
<dbReference type="HOGENOM" id="CLU_465345_0_0_4"/>
<protein>
    <submittedName>
        <fullName evidence="1">Uncharacterized protein</fullName>
    </submittedName>
</protein>
<dbReference type="Proteomes" id="UP000008917">
    <property type="component" value="Chromosome"/>
</dbReference>
<evidence type="ECO:0000313" key="1">
    <source>
        <dbReference type="EMBL" id="ADU36043.1"/>
    </source>
</evidence>
<dbReference type="AlphaFoldDB" id="E6V7N0"/>
<evidence type="ECO:0000313" key="2">
    <source>
        <dbReference type="Proteomes" id="UP000008917"/>
    </source>
</evidence>
<dbReference type="STRING" id="595537.Varpa_1833"/>